<feature type="domain" description="Polysaccharide export protein N-terminal" evidence="15">
    <location>
        <begin position="72"/>
        <end position="160"/>
    </location>
</feature>
<keyword evidence="8" id="KW-0625">Polysaccharide transport</keyword>
<dbReference type="GO" id="GO:0015159">
    <property type="term" value="F:polysaccharide transmembrane transporter activity"/>
    <property type="evidence" value="ECO:0007669"/>
    <property type="project" value="InterPro"/>
</dbReference>
<keyword evidence="4" id="KW-1134">Transmembrane beta strand</keyword>
<dbReference type="GO" id="GO:0009279">
    <property type="term" value="C:cell outer membrane"/>
    <property type="evidence" value="ECO:0007669"/>
    <property type="project" value="UniProtKB-SubCell"/>
</dbReference>
<evidence type="ECO:0000256" key="13">
    <source>
        <dbReference type="ARBA" id="ARBA00023237"/>
    </source>
</evidence>
<keyword evidence="9" id="KW-0406">Ion transport</keyword>
<evidence type="ECO:0000256" key="1">
    <source>
        <dbReference type="ARBA" id="ARBA00004571"/>
    </source>
</evidence>
<dbReference type="Gene3D" id="3.10.560.10">
    <property type="entry name" value="Outer membrane lipoprotein wza domain like"/>
    <property type="match status" value="2"/>
</dbReference>
<keyword evidence="3" id="KW-0813">Transport</keyword>
<dbReference type="EMBL" id="LYMM01000029">
    <property type="protein sequence ID" value="PNU05076.1"/>
    <property type="molecule type" value="Genomic_DNA"/>
</dbReference>
<feature type="domain" description="SLBB" evidence="16">
    <location>
        <begin position="168"/>
        <end position="242"/>
    </location>
</feature>
<evidence type="ECO:0000256" key="7">
    <source>
        <dbReference type="ARBA" id="ARBA00022729"/>
    </source>
</evidence>
<dbReference type="Pfam" id="PF22461">
    <property type="entry name" value="SLBB_2"/>
    <property type="match status" value="2"/>
</dbReference>
<protein>
    <submittedName>
        <fullName evidence="17">Capsular biosynthesis protein</fullName>
    </submittedName>
</protein>
<dbReference type="PANTHER" id="PTHR33619">
    <property type="entry name" value="POLYSACCHARIDE EXPORT PROTEIN GFCE-RELATED"/>
    <property type="match status" value="1"/>
</dbReference>
<evidence type="ECO:0000256" key="2">
    <source>
        <dbReference type="ARBA" id="ARBA00009450"/>
    </source>
</evidence>
<evidence type="ECO:0000259" key="16">
    <source>
        <dbReference type="Pfam" id="PF22461"/>
    </source>
</evidence>
<evidence type="ECO:0000256" key="12">
    <source>
        <dbReference type="ARBA" id="ARBA00023139"/>
    </source>
</evidence>
<keyword evidence="7" id="KW-0732">Signal</keyword>
<evidence type="ECO:0000256" key="4">
    <source>
        <dbReference type="ARBA" id="ARBA00022452"/>
    </source>
</evidence>
<feature type="domain" description="SLBB" evidence="16">
    <location>
        <begin position="251"/>
        <end position="347"/>
    </location>
</feature>
<dbReference type="PANTHER" id="PTHR33619:SF3">
    <property type="entry name" value="POLYSACCHARIDE EXPORT PROTEIN GFCE-RELATED"/>
    <property type="match status" value="1"/>
</dbReference>
<evidence type="ECO:0000313" key="18">
    <source>
        <dbReference type="Proteomes" id="UP000236327"/>
    </source>
</evidence>
<sequence>MAIAALAMLGACSSLGSSGPSAGSVTRSEGEGYSGQDIRVVQLDDAAVRRTTRVAQATRFADVFGKGSPVGTVIGSGDALDIAVWEAPPAVLFGATNLGSSSTVTQSAAIPQQVVGEEGTVSIPFVGQLPVIGLTPQQVERAIVSRLKGRAHDPQAVVRLVQNEARTATVMGEVGASRRIPLTARGERLLDALASAGGARQPVGKVTIQLSRGMRTTAMPLEAVIRDPSQNIILQPDDVLTVMFQPYSFIALGAVGQNAEVPFEGGGLSLAQALGRIGGLRDERANVRGVFVFRLEAPDALDSTSIADARRTADDRIPVIYRLDMSDASSLFLAQDFVVHDRDVIYVSNAPGADLQKFINSVSSAAFSIIAVGNSVK</sequence>
<keyword evidence="10" id="KW-0626">Porin</keyword>
<evidence type="ECO:0000256" key="6">
    <source>
        <dbReference type="ARBA" id="ARBA00022692"/>
    </source>
</evidence>
<dbReference type="AlphaFoldDB" id="A0A2K2G210"/>
<evidence type="ECO:0000256" key="3">
    <source>
        <dbReference type="ARBA" id="ARBA00022448"/>
    </source>
</evidence>
<keyword evidence="11" id="KW-0472">Membrane</keyword>
<dbReference type="Gene3D" id="3.30.1950.10">
    <property type="entry name" value="wza like domain"/>
    <property type="match status" value="1"/>
</dbReference>
<evidence type="ECO:0000256" key="11">
    <source>
        <dbReference type="ARBA" id="ARBA00023136"/>
    </source>
</evidence>
<evidence type="ECO:0000256" key="9">
    <source>
        <dbReference type="ARBA" id="ARBA00023065"/>
    </source>
</evidence>
<comment type="caution">
    <text evidence="17">The sequence shown here is derived from an EMBL/GenBank/DDBJ whole genome shotgun (WGS) entry which is preliminary data.</text>
</comment>
<dbReference type="OrthoDB" id="7198507at2"/>
<keyword evidence="12" id="KW-0564">Palmitate</keyword>
<reference evidence="17 18" key="1">
    <citation type="submission" date="2016-05" db="EMBL/GenBank/DDBJ databases">
        <title>Complete genome sequence of Novosphingobium guangzhouense SA925(T).</title>
        <authorList>
            <person name="Sha S."/>
        </authorList>
    </citation>
    <scope>NUCLEOTIDE SEQUENCE [LARGE SCALE GENOMIC DNA]</scope>
    <source>
        <strain evidence="17 18">SA925</strain>
    </source>
</reference>
<dbReference type="InterPro" id="IPR049712">
    <property type="entry name" value="Poly_export"/>
</dbReference>
<dbReference type="GO" id="GO:0006811">
    <property type="term" value="P:monoatomic ion transport"/>
    <property type="evidence" value="ECO:0007669"/>
    <property type="project" value="UniProtKB-KW"/>
</dbReference>
<evidence type="ECO:0000259" key="15">
    <source>
        <dbReference type="Pfam" id="PF02563"/>
    </source>
</evidence>
<comment type="subcellular location">
    <subcellularLocation>
        <location evidence="1">Cell outer membrane</location>
        <topology evidence="1">Multi-pass membrane protein</topology>
    </subcellularLocation>
</comment>
<dbReference type="Proteomes" id="UP000236327">
    <property type="component" value="Unassembled WGS sequence"/>
</dbReference>
<accession>A0A2K2G210</accession>
<evidence type="ECO:0000313" key="17">
    <source>
        <dbReference type="EMBL" id="PNU05076.1"/>
    </source>
</evidence>
<keyword evidence="6" id="KW-0812">Transmembrane</keyword>
<dbReference type="GO" id="GO:0015288">
    <property type="term" value="F:porin activity"/>
    <property type="evidence" value="ECO:0007669"/>
    <property type="project" value="UniProtKB-KW"/>
</dbReference>
<organism evidence="17 18">
    <name type="scientific">Novosphingobium guangzhouense</name>
    <dbReference type="NCBI Taxonomy" id="1850347"/>
    <lineage>
        <taxon>Bacteria</taxon>
        <taxon>Pseudomonadati</taxon>
        <taxon>Pseudomonadota</taxon>
        <taxon>Alphaproteobacteria</taxon>
        <taxon>Sphingomonadales</taxon>
        <taxon>Sphingomonadaceae</taxon>
        <taxon>Novosphingobium</taxon>
    </lineage>
</organism>
<dbReference type="Pfam" id="PF02563">
    <property type="entry name" value="Poly_export"/>
    <property type="match status" value="1"/>
</dbReference>
<gene>
    <name evidence="17" type="ORF">A8V01_04415</name>
</gene>
<dbReference type="InterPro" id="IPR003715">
    <property type="entry name" value="Poly_export_N"/>
</dbReference>
<dbReference type="InterPro" id="IPR054765">
    <property type="entry name" value="SLBB_dom"/>
</dbReference>
<keyword evidence="14" id="KW-0449">Lipoprotein</keyword>
<keyword evidence="13" id="KW-0998">Cell outer membrane</keyword>
<keyword evidence="5" id="KW-0762">Sugar transport</keyword>
<evidence type="ECO:0000256" key="14">
    <source>
        <dbReference type="ARBA" id="ARBA00023288"/>
    </source>
</evidence>
<keyword evidence="18" id="KW-1185">Reference proteome</keyword>
<evidence type="ECO:0000256" key="10">
    <source>
        <dbReference type="ARBA" id="ARBA00023114"/>
    </source>
</evidence>
<name>A0A2K2G210_9SPHN</name>
<comment type="similarity">
    <text evidence="2">Belongs to the BexD/CtrA/VexA family.</text>
</comment>
<evidence type="ECO:0000256" key="5">
    <source>
        <dbReference type="ARBA" id="ARBA00022597"/>
    </source>
</evidence>
<evidence type="ECO:0000256" key="8">
    <source>
        <dbReference type="ARBA" id="ARBA00023047"/>
    </source>
</evidence>
<dbReference type="GO" id="GO:0046930">
    <property type="term" value="C:pore complex"/>
    <property type="evidence" value="ECO:0007669"/>
    <property type="project" value="UniProtKB-KW"/>
</dbReference>
<proteinExistence type="inferred from homology"/>